<evidence type="ECO:0000313" key="4">
    <source>
        <dbReference type="EMBL" id="KAL2325345.1"/>
    </source>
</evidence>
<evidence type="ECO:0000313" key="5">
    <source>
        <dbReference type="Proteomes" id="UP001603857"/>
    </source>
</evidence>
<gene>
    <name evidence="4" type="ORF">Fmac_024403</name>
</gene>
<dbReference type="InterPro" id="IPR044839">
    <property type="entry name" value="NDR1-like"/>
</dbReference>
<dbReference type="PANTHER" id="PTHR31234:SF72">
    <property type="entry name" value="NDR1_HIN1-LIKE PROTEIN 6"/>
    <property type="match status" value="1"/>
</dbReference>
<comment type="caution">
    <text evidence="4">The sequence shown here is derived from an EMBL/GenBank/DDBJ whole genome shotgun (WGS) entry which is preliminary data.</text>
</comment>
<comment type="subcellular location">
    <subcellularLocation>
        <location evidence="1">Membrane</location>
    </subcellularLocation>
</comment>
<accession>A0ABD1LPB3</accession>
<keyword evidence="5" id="KW-1185">Reference proteome</keyword>
<sequence length="193" mass="21476">MVGEAKTAPNNPIGTSRLLKIEKGIPLRFTPSSTKTCHSRSNIPYTTKRKLLRKCICWTISLLVQLLIIIVASVGILYLVFKPKLPDYSVDTPSISYVKGHRHASTKVIEQNNAQCVLDWSSAIWKHLDDGMLQKQQQTGRVPLDLKVHAPVSIKLGRLKLRKVSVLGECMLVVDSLSSNNLVSIKASNCKFE</sequence>
<reference evidence="4 5" key="1">
    <citation type="submission" date="2024-08" db="EMBL/GenBank/DDBJ databases">
        <title>Insights into the chromosomal genome structure of Flemingia macrophylla.</title>
        <authorList>
            <person name="Ding Y."/>
            <person name="Zhao Y."/>
            <person name="Bi W."/>
            <person name="Wu M."/>
            <person name="Zhao G."/>
            <person name="Gong Y."/>
            <person name="Li W."/>
            <person name="Zhang P."/>
        </authorList>
    </citation>
    <scope>NUCLEOTIDE SEQUENCE [LARGE SCALE GENOMIC DNA]</scope>
    <source>
        <strain evidence="4">DYQJB</strain>
        <tissue evidence="4">Leaf</tissue>
    </source>
</reference>
<dbReference type="GO" id="GO:0016020">
    <property type="term" value="C:membrane"/>
    <property type="evidence" value="ECO:0007669"/>
    <property type="project" value="UniProtKB-SubCell"/>
</dbReference>
<name>A0ABD1LPB3_9FABA</name>
<dbReference type="AlphaFoldDB" id="A0ABD1LPB3"/>
<evidence type="ECO:0000256" key="2">
    <source>
        <dbReference type="ARBA" id="ARBA00023136"/>
    </source>
</evidence>
<dbReference type="EMBL" id="JBGMDY010000008">
    <property type="protein sequence ID" value="KAL2325345.1"/>
    <property type="molecule type" value="Genomic_DNA"/>
</dbReference>
<protein>
    <recommendedName>
        <fullName evidence="6">Late embryogenesis abundant protein LEA-2 subgroup domain-containing protein</fullName>
    </recommendedName>
</protein>
<keyword evidence="3" id="KW-0812">Transmembrane</keyword>
<proteinExistence type="predicted"/>
<keyword evidence="3" id="KW-1133">Transmembrane helix</keyword>
<organism evidence="4 5">
    <name type="scientific">Flemingia macrophylla</name>
    <dbReference type="NCBI Taxonomy" id="520843"/>
    <lineage>
        <taxon>Eukaryota</taxon>
        <taxon>Viridiplantae</taxon>
        <taxon>Streptophyta</taxon>
        <taxon>Embryophyta</taxon>
        <taxon>Tracheophyta</taxon>
        <taxon>Spermatophyta</taxon>
        <taxon>Magnoliopsida</taxon>
        <taxon>eudicotyledons</taxon>
        <taxon>Gunneridae</taxon>
        <taxon>Pentapetalae</taxon>
        <taxon>rosids</taxon>
        <taxon>fabids</taxon>
        <taxon>Fabales</taxon>
        <taxon>Fabaceae</taxon>
        <taxon>Papilionoideae</taxon>
        <taxon>50 kb inversion clade</taxon>
        <taxon>NPAAA clade</taxon>
        <taxon>indigoferoid/millettioid clade</taxon>
        <taxon>Phaseoleae</taxon>
        <taxon>Flemingia</taxon>
    </lineage>
</organism>
<evidence type="ECO:0000256" key="1">
    <source>
        <dbReference type="ARBA" id="ARBA00004370"/>
    </source>
</evidence>
<dbReference type="Proteomes" id="UP001603857">
    <property type="component" value="Unassembled WGS sequence"/>
</dbReference>
<keyword evidence="2 3" id="KW-0472">Membrane</keyword>
<evidence type="ECO:0000256" key="3">
    <source>
        <dbReference type="SAM" id="Phobius"/>
    </source>
</evidence>
<feature type="transmembrane region" description="Helical" evidence="3">
    <location>
        <begin position="55"/>
        <end position="81"/>
    </location>
</feature>
<evidence type="ECO:0008006" key="6">
    <source>
        <dbReference type="Google" id="ProtNLM"/>
    </source>
</evidence>
<dbReference type="PANTHER" id="PTHR31234">
    <property type="entry name" value="LATE EMBRYOGENESIS ABUNDANT (LEA) HYDROXYPROLINE-RICH GLYCOPROTEIN FAMILY"/>
    <property type="match status" value="1"/>
</dbReference>